<dbReference type="AlphaFoldDB" id="A0A832H898"/>
<gene>
    <name evidence="1" type="ORF">ENR47_08245</name>
</gene>
<protein>
    <submittedName>
        <fullName evidence="1">Uncharacterized protein</fullName>
    </submittedName>
</protein>
<name>A0A832H898_9CYAN</name>
<dbReference type="EMBL" id="DSRD01000518">
    <property type="protein sequence ID" value="HGW94255.1"/>
    <property type="molecule type" value="Genomic_DNA"/>
</dbReference>
<accession>A0A832H898</accession>
<proteinExistence type="predicted"/>
<sequence length="75" mass="7947">MQVTQNQLFTELSSEEAANVNGASGFYYWRPVYRCQPVHWGSSGGSWGSSGGSWGGSSGGSSVNQTVNVNVVIED</sequence>
<reference evidence="1" key="1">
    <citation type="journal article" date="2020" name="mSystems">
        <title>Genome- and Community-Level Interaction Insights into Carbon Utilization and Element Cycling Functions of Hydrothermarchaeota in Hydrothermal Sediment.</title>
        <authorList>
            <person name="Zhou Z."/>
            <person name="Liu Y."/>
            <person name="Xu W."/>
            <person name="Pan J."/>
            <person name="Luo Z.H."/>
            <person name="Li M."/>
        </authorList>
    </citation>
    <scope>NUCLEOTIDE SEQUENCE [LARGE SCALE GENOMIC DNA]</scope>
    <source>
        <strain evidence="1">SpSt-402</strain>
    </source>
</reference>
<evidence type="ECO:0000313" key="1">
    <source>
        <dbReference type="EMBL" id="HGW94255.1"/>
    </source>
</evidence>
<organism evidence="1">
    <name type="scientific">Oscillatoriales cyanobacterium SpSt-402</name>
    <dbReference type="NCBI Taxonomy" id="2282168"/>
    <lineage>
        <taxon>Bacteria</taxon>
        <taxon>Bacillati</taxon>
        <taxon>Cyanobacteriota</taxon>
        <taxon>Cyanophyceae</taxon>
        <taxon>Oscillatoriophycideae</taxon>
        <taxon>Oscillatoriales</taxon>
    </lineage>
</organism>
<comment type="caution">
    <text evidence="1">The sequence shown here is derived from an EMBL/GenBank/DDBJ whole genome shotgun (WGS) entry which is preliminary data.</text>
</comment>